<dbReference type="NCBIfam" id="TIGR00737">
    <property type="entry name" value="nifR3_yhdG"/>
    <property type="match status" value="1"/>
</dbReference>
<dbReference type="GO" id="GO:0050660">
    <property type="term" value="F:flavin adenine dinucleotide binding"/>
    <property type="evidence" value="ECO:0007669"/>
    <property type="project" value="InterPro"/>
</dbReference>
<comment type="function">
    <text evidence="2 12">Catalyzes the synthesis of 5,6-dihydrouridine (D), a modified base found in the D-loop of most tRNAs, via the reduction of the C5-C6 double bond in target uridines.</text>
</comment>
<evidence type="ECO:0000256" key="12">
    <source>
        <dbReference type="PIRNR" id="PIRNR006621"/>
    </source>
</evidence>
<keyword evidence="4 12" id="KW-0285">Flavoprotein</keyword>
<keyword evidence="6 12" id="KW-0819">tRNA processing</keyword>
<dbReference type="InterPro" id="IPR004652">
    <property type="entry name" value="DusB-like"/>
</dbReference>
<dbReference type="CDD" id="cd02801">
    <property type="entry name" value="DUS_like_FMN"/>
    <property type="match status" value="1"/>
</dbReference>
<feature type="active site" description="Proton donor" evidence="13">
    <location>
        <position position="102"/>
    </location>
</feature>
<evidence type="ECO:0000256" key="10">
    <source>
        <dbReference type="ARBA" id="ARBA00048205"/>
    </source>
</evidence>
<comment type="catalytic activity">
    <reaction evidence="10">
        <text>a 5,6-dihydrouridine in tRNA + NADP(+) = a uridine in tRNA + NADPH + H(+)</text>
        <dbReference type="Rhea" id="RHEA:23624"/>
        <dbReference type="Rhea" id="RHEA-COMP:13339"/>
        <dbReference type="Rhea" id="RHEA-COMP:13887"/>
        <dbReference type="ChEBI" id="CHEBI:15378"/>
        <dbReference type="ChEBI" id="CHEBI:57783"/>
        <dbReference type="ChEBI" id="CHEBI:58349"/>
        <dbReference type="ChEBI" id="CHEBI:65315"/>
        <dbReference type="ChEBI" id="CHEBI:74443"/>
    </reaction>
</comment>
<dbReference type="InterPro" id="IPR001269">
    <property type="entry name" value="DUS_fam"/>
</dbReference>
<evidence type="ECO:0000256" key="14">
    <source>
        <dbReference type="PIRSR" id="PIRSR006621-2"/>
    </source>
</evidence>
<feature type="domain" description="DUS-like FMN-binding" evidence="15">
    <location>
        <begin position="14"/>
        <end position="314"/>
    </location>
</feature>
<comment type="cofactor">
    <cofactor evidence="1 12 14">
        <name>FMN</name>
        <dbReference type="ChEBI" id="CHEBI:58210"/>
    </cofactor>
</comment>
<reference evidence="16 17" key="1">
    <citation type="submission" date="2019-08" db="EMBL/GenBank/DDBJ databases">
        <title>In-depth cultivation of the pig gut microbiome towards novel bacterial diversity and tailored functional studies.</title>
        <authorList>
            <person name="Wylensek D."/>
            <person name="Hitch T.C.A."/>
            <person name="Clavel T."/>
        </authorList>
    </citation>
    <scope>NUCLEOTIDE SEQUENCE [LARGE SCALE GENOMIC DNA]</scope>
    <source>
        <strain evidence="16 17">Med78-601-WT-4W-RMD-3</strain>
    </source>
</reference>
<dbReference type="PANTHER" id="PTHR45846">
    <property type="entry name" value="TRNA-DIHYDROURIDINE(47) SYNTHASE [NAD(P)(+)]-LIKE"/>
    <property type="match status" value="1"/>
</dbReference>
<proteinExistence type="inferred from homology"/>
<feature type="binding site" evidence="14">
    <location>
        <begin position="226"/>
        <end position="227"/>
    </location>
    <ligand>
        <name>FMN</name>
        <dbReference type="ChEBI" id="CHEBI:58210"/>
    </ligand>
</feature>
<keyword evidence="5 12" id="KW-0288">FMN</keyword>
<dbReference type="Gene3D" id="1.10.1200.80">
    <property type="entry name" value="Putative flavin oxidoreducatase, domain 2"/>
    <property type="match status" value="1"/>
</dbReference>
<evidence type="ECO:0000256" key="11">
    <source>
        <dbReference type="ARBA" id="ARBA00048802"/>
    </source>
</evidence>
<comment type="catalytic activity">
    <reaction evidence="11">
        <text>a 5,6-dihydrouridine in tRNA + NAD(+) = a uridine in tRNA + NADH + H(+)</text>
        <dbReference type="Rhea" id="RHEA:54452"/>
        <dbReference type="Rhea" id="RHEA-COMP:13339"/>
        <dbReference type="Rhea" id="RHEA-COMP:13887"/>
        <dbReference type="ChEBI" id="CHEBI:15378"/>
        <dbReference type="ChEBI" id="CHEBI:57540"/>
        <dbReference type="ChEBI" id="CHEBI:57945"/>
        <dbReference type="ChEBI" id="CHEBI:65315"/>
        <dbReference type="ChEBI" id="CHEBI:74443"/>
    </reaction>
</comment>
<dbReference type="PIRSF" id="PIRSF006621">
    <property type="entry name" value="Dus"/>
    <property type="match status" value="1"/>
</dbReference>
<dbReference type="EMBL" id="VULR01000016">
    <property type="protein sequence ID" value="MSS44078.1"/>
    <property type="molecule type" value="Genomic_DNA"/>
</dbReference>
<comment type="similarity">
    <text evidence="12">Belongs to the dus family.</text>
</comment>
<evidence type="ECO:0000256" key="3">
    <source>
        <dbReference type="ARBA" id="ARBA00022555"/>
    </source>
</evidence>
<evidence type="ECO:0000256" key="4">
    <source>
        <dbReference type="ARBA" id="ARBA00022630"/>
    </source>
</evidence>
<dbReference type="InterPro" id="IPR024036">
    <property type="entry name" value="tRNA-dHydroUridine_Synthase_C"/>
</dbReference>
<dbReference type="PROSITE" id="PS01136">
    <property type="entry name" value="UPF0034"/>
    <property type="match status" value="1"/>
</dbReference>
<protein>
    <recommendedName>
        <fullName evidence="12">tRNA-dihydrouridine synthase</fullName>
        <ecNumber evidence="12">1.3.1.-</ecNumber>
    </recommendedName>
</protein>
<keyword evidence="9 12" id="KW-0560">Oxidoreductase</keyword>
<evidence type="ECO:0000313" key="16">
    <source>
        <dbReference type="EMBL" id="MSS44078.1"/>
    </source>
</evidence>
<comment type="caution">
    <text evidence="16">The sequence shown here is derived from an EMBL/GenBank/DDBJ whole genome shotgun (WGS) entry which is preliminary data.</text>
</comment>
<dbReference type="SUPFAM" id="SSF51395">
    <property type="entry name" value="FMN-linked oxidoreductases"/>
    <property type="match status" value="1"/>
</dbReference>
<feature type="binding site" evidence="14">
    <location>
        <position position="141"/>
    </location>
    <ligand>
        <name>FMN</name>
        <dbReference type="ChEBI" id="CHEBI:58210"/>
    </ligand>
</feature>
<feature type="binding site" evidence="14">
    <location>
        <position position="171"/>
    </location>
    <ligand>
        <name>FMN</name>
        <dbReference type="ChEBI" id="CHEBI:58210"/>
    </ligand>
</feature>
<evidence type="ECO:0000256" key="13">
    <source>
        <dbReference type="PIRSR" id="PIRSR006621-1"/>
    </source>
</evidence>
<feature type="binding site" evidence="14">
    <location>
        <position position="70"/>
    </location>
    <ligand>
        <name>FMN</name>
        <dbReference type="ChEBI" id="CHEBI:58210"/>
    </ligand>
</feature>
<dbReference type="Pfam" id="PF01207">
    <property type="entry name" value="Dus"/>
    <property type="match status" value="1"/>
</dbReference>
<keyword evidence="14" id="KW-0547">Nucleotide-binding</keyword>
<dbReference type="GO" id="GO:0017150">
    <property type="term" value="F:tRNA dihydrouridine synthase activity"/>
    <property type="evidence" value="ECO:0007669"/>
    <property type="project" value="InterPro"/>
</dbReference>
<dbReference type="InterPro" id="IPR035587">
    <property type="entry name" value="DUS-like_FMN-bd"/>
</dbReference>
<dbReference type="PANTHER" id="PTHR45846:SF1">
    <property type="entry name" value="TRNA-DIHYDROURIDINE(47) SYNTHASE [NAD(P)(+)]-LIKE"/>
    <property type="match status" value="1"/>
</dbReference>
<dbReference type="EC" id="1.3.1.-" evidence="12"/>
<gene>
    <name evidence="16" type="primary">dusB</name>
    <name evidence="16" type="ORF">FYJ27_10125</name>
</gene>
<evidence type="ECO:0000256" key="7">
    <source>
        <dbReference type="ARBA" id="ARBA00022857"/>
    </source>
</evidence>
<keyword evidence="8" id="KW-0694">RNA-binding</keyword>
<dbReference type="InterPro" id="IPR013785">
    <property type="entry name" value="Aldolase_TIM"/>
</dbReference>
<organism evidence="16 17">
    <name type="scientific">Anaerosalibacter bizertensis</name>
    <dbReference type="NCBI Taxonomy" id="932217"/>
    <lineage>
        <taxon>Bacteria</taxon>
        <taxon>Bacillati</taxon>
        <taxon>Bacillota</taxon>
        <taxon>Tissierellia</taxon>
        <taxon>Tissierellales</taxon>
        <taxon>Sporanaerobacteraceae</taxon>
        <taxon>Anaerosalibacter</taxon>
    </lineage>
</organism>
<evidence type="ECO:0000313" key="17">
    <source>
        <dbReference type="Proteomes" id="UP000462760"/>
    </source>
</evidence>
<evidence type="ECO:0000259" key="15">
    <source>
        <dbReference type="Pfam" id="PF01207"/>
    </source>
</evidence>
<evidence type="ECO:0000256" key="6">
    <source>
        <dbReference type="ARBA" id="ARBA00022694"/>
    </source>
</evidence>
<evidence type="ECO:0000256" key="8">
    <source>
        <dbReference type="ARBA" id="ARBA00022884"/>
    </source>
</evidence>
<keyword evidence="3" id="KW-0820">tRNA-binding</keyword>
<keyword evidence="7" id="KW-0521">NADP</keyword>
<dbReference type="Gene3D" id="3.20.20.70">
    <property type="entry name" value="Aldolase class I"/>
    <property type="match status" value="1"/>
</dbReference>
<evidence type="ECO:0000256" key="1">
    <source>
        <dbReference type="ARBA" id="ARBA00001917"/>
    </source>
</evidence>
<sequence length="324" mass="36495">MKIGNILLENNIFLAPMAGVTDLAFRTICKEMGAGLVYTEMVSSKGLYYGDVKTKEIADVNEEERPVAIQIFGSDADIMAYVVKEKINLRNDIDIIDINMGCPAPKIVKNGDGSALLKVPSLIRKIVREVVKVSTKPVTVKIRKGWNASNINAVEIAKIVEEEGAKAITIHGRTRDMFYSGEADWDVIKDVKENVSIPVIGNGDIFTAEDGIRMFEYTNCDAIMIGRGARGNPWIFKNILELIDGKEIMYPTNEEKIKKVVKHLELLCSIKGEHIGVREMRKHINWYIKGMKNSSQLKNRINTIETKEEMVKTLLDYLFILEEK</sequence>
<dbReference type="RefSeq" id="WP_326831078.1">
    <property type="nucleotide sequence ID" value="NZ_VULR01000016.1"/>
</dbReference>
<evidence type="ECO:0000256" key="5">
    <source>
        <dbReference type="ARBA" id="ARBA00022643"/>
    </source>
</evidence>
<name>A0A844FJJ1_9FIRM</name>
<dbReference type="GO" id="GO:0000049">
    <property type="term" value="F:tRNA binding"/>
    <property type="evidence" value="ECO:0007669"/>
    <property type="project" value="UniProtKB-KW"/>
</dbReference>
<feature type="binding site" evidence="14">
    <location>
        <begin position="16"/>
        <end position="18"/>
    </location>
    <ligand>
        <name>FMN</name>
        <dbReference type="ChEBI" id="CHEBI:58210"/>
    </ligand>
</feature>
<dbReference type="Proteomes" id="UP000462760">
    <property type="component" value="Unassembled WGS sequence"/>
</dbReference>
<evidence type="ECO:0000256" key="9">
    <source>
        <dbReference type="ARBA" id="ARBA00023002"/>
    </source>
</evidence>
<dbReference type="InterPro" id="IPR018517">
    <property type="entry name" value="tRNA_hU_synthase_CS"/>
</dbReference>
<accession>A0A844FJJ1</accession>
<dbReference type="AlphaFoldDB" id="A0A844FJJ1"/>
<evidence type="ECO:0000256" key="2">
    <source>
        <dbReference type="ARBA" id="ARBA00002790"/>
    </source>
</evidence>